<evidence type="ECO:0000313" key="1">
    <source>
        <dbReference type="EMBL" id="KFK28822.1"/>
    </source>
</evidence>
<name>A0A087GG20_ARAAL</name>
<dbReference type="EMBL" id="CM002875">
    <property type="protein sequence ID" value="KFK28822.1"/>
    <property type="molecule type" value="Genomic_DNA"/>
</dbReference>
<organism evidence="1 2">
    <name type="scientific">Arabis alpina</name>
    <name type="common">Alpine rock-cress</name>
    <dbReference type="NCBI Taxonomy" id="50452"/>
    <lineage>
        <taxon>Eukaryota</taxon>
        <taxon>Viridiplantae</taxon>
        <taxon>Streptophyta</taxon>
        <taxon>Embryophyta</taxon>
        <taxon>Tracheophyta</taxon>
        <taxon>Spermatophyta</taxon>
        <taxon>Magnoliopsida</taxon>
        <taxon>eudicotyledons</taxon>
        <taxon>Gunneridae</taxon>
        <taxon>Pentapetalae</taxon>
        <taxon>rosids</taxon>
        <taxon>malvids</taxon>
        <taxon>Brassicales</taxon>
        <taxon>Brassicaceae</taxon>
        <taxon>Arabideae</taxon>
        <taxon>Arabis</taxon>
    </lineage>
</organism>
<proteinExistence type="predicted"/>
<gene>
    <name evidence="1" type="ordered locus">AALP_Aa7g053500</name>
</gene>
<reference evidence="2" key="1">
    <citation type="journal article" date="2015" name="Nat. Plants">
        <title>Genome expansion of Arabis alpina linked with retrotransposition and reduced symmetric DNA methylation.</title>
        <authorList>
            <person name="Willing E.M."/>
            <person name="Rawat V."/>
            <person name="Mandakova T."/>
            <person name="Maumus F."/>
            <person name="James G.V."/>
            <person name="Nordstroem K.J."/>
            <person name="Becker C."/>
            <person name="Warthmann N."/>
            <person name="Chica C."/>
            <person name="Szarzynska B."/>
            <person name="Zytnicki M."/>
            <person name="Albani M.C."/>
            <person name="Kiefer C."/>
            <person name="Bergonzi S."/>
            <person name="Castaings L."/>
            <person name="Mateos J.L."/>
            <person name="Berns M.C."/>
            <person name="Bujdoso N."/>
            <person name="Piofczyk T."/>
            <person name="de Lorenzo L."/>
            <person name="Barrero-Sicilia C."/>
            <person name="Mateos I."/>
            <person name="Piednoel M."/>
            <person name="Hagmann J."/>
            <person name="Chen-Min-Tao R."/>
            <person name="Iglesias-Fernandez R."/>
            <person name="Schuster S.C."/>
            <person name="Alonso-Blanco C."/>
            <person name="Roudier F."/>
            <person name="Carbonero P."/>
            <person name="Paz-Ares J."/>
            <person name="Davis S.J."/>
            <person name="Pecinka A."/>
            <person name="Quesneville H."/>
            <person name="Colot V."/>
            <person name="Lysak M.A."/>
            <person name="Weigel D."/>
            <person name="Coupland G."/>
            <person name="Schneeberger K."/>
        </authorList>
    </citation>
    <scope>NUCLEOTIDE SEQUENCE [LARGE SCALE GENOMIC DNA]</scope>
    <source>
        <strain evidence="2">cv. Pajares</strain>
    </source>
</reference>
<sequence>MLVSPAKAYGRADFCGSKTAPPTTCHVYSYEEGQVCDKACKKEKYAGGGCYDFQGEPGDKGHPECFCKKPLNKKCNP</sequence>
<dbReference type="AlphaFoldDB" id="A0A087GG20"/>
<protein>
    <submittedName>
        <fullName evidence="1">Uncharacterized protein</fullName>
    </submittedName>
</protein>
<evidence type="ECO:0000313" key="2">
    <source>
        <dbReference type="Proteomes" id="UP000029120"/>
    </source>
</evidence>
<dbReference type="Proteomes" id="UP000029120">
    <property type="component" value="Chromosome 7"/>
</dbReference>
<accession>A0A087GG20</accession>
<keyword evidence="2" id="KW-1185">Reference proteome</keyword>
<dbReference type="Gramene" id="KFK28822">
    <property type="protein sequence ID" value="KFK28822"/>
    <property type="gene ID" value="AALP_AA7G053500"/>
</dbReference>